<feature type="compositionally biased region" description="Basic and acidic residues" evidence="6">
    <location>
        <begin position="338"/>
        <end position="351"/>
    </location>
</feature>
<dbReference type="PANTHER" id="PTHR30213:SF1">
    <property type="entry name" value="INNER MEMBRANE PROTEIN YHJD"/>
    <property type="match status" value="1"/>
</dbReference>
<evidence type="ECO:0000256" key="1">
    <source>
        <dbReference type="ARBA" id="ARBA00004651"/>
    </source>
</evidence>
<evidence type="ECO:0000313" key="9">
    <source>
        <dbReference type="Proteomes" id="UP000533269"/>
    </source>
</evidence>
<dbReference type="EMBL" id="JACHVY010000001">
    <property type="protein sequence ID" value="MBB2899533.1"/>
    <property type="molecule type" value="Genomic_DNA"/>
</dbReference>
<organism evidence="8 9">
    <name type="scientific">Kineococcus radiotolerans</name>
    <dbReference type="NCBI Taxonomy" id="131568"/>
    <lineage>
        <taxon>Bacteria</taxon>
        <taxon>Bacillati</taxon>
        <taxon>Actinomycetota</taxon>
        <taxon>Actinomycetes</taxon>
        <taxon>Kineosporiales</taxon>
        <taxon>Kineosporiaceae</taxon>
        <taxon>Kineococcus</taxon>
    </lineage>
</organism>
<comment type="subcellular location">
    <subcellularLocation>
        <location evidence="1">Cell membrane</location>
        <topology evidence="1">Multi-pass membrane protein</topology>
    </subcellularLocation>
</comment>
<keyword evidence="2" id="KW-1003">Cell membrane</keyword>
<feature type="transmembrane region" description="Helical" evidence="7">
    <location>
        <begin position="204"/>
        <end position="221"/>
    </location>
</feature>
<dbReference type="AlphaFoldDB" id="A0A7W4TJ66"/>
<feature type="transmembrane region" description="Helical" evidence="7">
    <location>
        <begin position="176"/>
        <end position="197"/>
    </location>
</feature>
<feature type="transmembrane region" description="Helical" evidence="7">
    <location>
        <begin position="241"/>
        <end position="264"/>
    </location>
</feature>
<protein>
    <submittedName>
        <fullName evidence="8">Uncharacterized BrkB/YihY/UPF0761 family membrane protein</fullName>
    </submittedName>
</protein>
<evidence type="ECO:0000256" key="6">
    <source>
        <dbReference type="SAM" id="MobiDB-lite"/>
    </source>
</evidence>
<feature type="region of interest" description="Disordered" evidence="6">
    <location>
        <begin position="316"/>
        <end position="351"/>
    </location>
</feature>
<dbReference type="Pfam" id="PF03631">
    <property type="entry name" value="Virul_fac_BrkB"/>
    <property type="match status" value="1"/>
</dbReference>
<gene>
    <name evidence="8" type="ORF">FHR75_000321</name>
</gene>
<keyword evidence="5 7" id="KW-0472">Membrane</keyword>
<feature type="transmembrane region" description="Helical" evidence="7">
    <location>
        <begin position="39"/>
        <end position="63"/>
    </location>
</feature>
<dbReference type="Proteomes" id="UP000533269">
    <property type="component" value="Unassembled WGS sequence"/>
</dbReference>
<feature type="compositionally biased region" description="Basic and acidic residues" evidence="6">
    <location>
        <begin position="316"/>
        <end position="325"/>
    </location>
</feature>
<evidence type="ECO:0000256" key="2">
    <source>
        <dbReference type="ARBA" id="ARBA00022475"/>
    </source>
</evidence>
<sequence length="351" mass="37560">MSVVSRLDGFQRRHPVVSYPLAVVYKFFEDQGPYLAALVAYYGLLSLVPLLLLLSTILGYVLAGNPGAQQAVLDSAVTQIPVLGQEVGDPGSLGGGGAGLAIGIAGALYGSLGVGLAVQNATNIAWGVPRNERPNPFKARLRSLLLMVTAGLFVVGTTVLNVVLADVFVDDGVLRWASRVGYTVLAAVGFTMAFWLAVAHRPPVTTVLPGALTMAVLWQFLQRFGQGLVNLVSERASVSNQVFTAVLGLIAFLFITSCVVVLCVEADVVRVRRLYPRALLTPFTDAVELTEGDQRAYTRIAQAQRHKGFERVHVEFGESPLERHRGPAAPSEPGGEGGADRDLERVVEDDR</sequence>
<keyword evidence="3 7" id="KW-0812">Transmembrane</keyword>
<reference evidence="8 9" key="2">
    <citation type="submission" date="2020-08" db="EMBL/GenBank/DDBJ databases">
        <authorList>
            <person name="Partida-Martinez L."/>
            <person name="Huntemann M."/>
            <person name="Clum A."/>
            <person name="Wang J."/>
            <person name="Palaniappan K."/>
            <person name="Ritter S."/>
            <person name="Chen I.-M."/>
            <person name="Stamatis D."/>
            <person name="Reddy T."/>
            <person name="O'Malley R."/>
            <person name="Daum C."/>
            <person name="Shapiro N."/>
            <person name="Ivanova N."/>
            <person name="Kyrpides N."/>
            <person name="Woyke T."/>
        </authorList>
    </citation>
    <scope>NUCLEOTIDE SEQUENCE [LARGE SCALE GENOMIC DNA]</scope>
    <source>
        <strain evidence="8 9">AS2.23</strain>
    </source>
</reference>
<proteinExistence type="predicted"/>
<feature type="transmembrane region" description="Helical" evidence="7">
    <location>
        <begin position="143"/>
        <end position="164"/>
    </location>
</feature>
<accession>A0A7W4TJ66</accession>
<reference evidence="8 9" key="1">
    <citation type="submission" date="2020-08" db="EMBL/GenBank/DDBJ databases">
        <title>The Agave Microbiome: Exploring the role of microbial communities in plant adaptations to desert environments.</title>
        <authorList>
            <person name="Partida-Martinez L.P."/>
        </authorList>
    </citation>
    <scope>NUCLEOTIDE SEQUENCE [LARGE SCALE GENOMIC DNA]</scope>
    <source>
        <strain evidence="8 9">AS2.23</strain>
    </source>
</reference>
<evidence type="ECO:0000313" key="8">
    <source>
        <dbReference type="EMBL" id="MBB2899533.1"/>
    </source>
</evidence>
<keyword evidence="4 7" id="KW-1133">Transmembrane helix</keyword>
<evidence type="ECO:0000256" key="7">
    <source>
        <dbReference type="SAM" id="Phobius"/>
    </source>
</evidence>
<dbReference type="InterPro" id="IPR017039">
    <property type="entry name" value="Virul_fac_BrkB"/>
</dbReference>
<dbReference type="GO" id="GO:0005886">
    <property type="term" value="C:plasma membrane"/>
    <property type="evidence" value="ECO:0007669"/>
    <property type="project" value="UniProtKB-SubCell"/>
</dbReference>
<dbReference type="PANTHER" id="PTHR30213">
    <property type="entry name" value="INNER MEMBRANE PROTEIN YHJD"/>
    <property type="match status" value="1"/>
</dbReference>
<evidence type="ECO:0000256" key="3">
    <source>
        <dbReference type="ARBA" id="ARBA00022692"/>
    </source>
</evidence>
<name>A0A7W4TJ66_KINRA</name>
<evidence type="ECO:0000256" key="5">
    <source>
        <dbReference type="ARBA" id="ARBA00023136"/>
    </source>
</evidence>
<comment type="caution">
    <text evidence="8">The sequence shown here is derived from an EMBL/GenBank/DDBJ whole genome shotgun (WGS) entry which is preliminary data.</text>
</comment>
<evidence type="ECO:0000256" key="4">
    <source>
        <dbReference type="ARBA" id="ARBA00022989"/>
    </source>
</evidence>
<dbReference type="RefSeq" id="WP_183390156.1">
    <property type="nucleotide sequence ID" value="NZ_JACHVY010000001.1"/>
</dbReference>